<dbReference type="Gene3D" id="3.30.70.1060">
    <property type="entry name" value="Dimeric alpha+beta barrel"/>
    <property type="match status" value="1"/>
</dbReference>
<dbReference type="SUPFAM" id="SSF54909">
    <property type="entry name" value="Dimeric alpha+beta barrel"/>
    <property type="match status" value="1"/>
</dbReference>
<proteinExistence type="predicted"/>
<dbReference type="InterPro" id="IPR051807">
    <property type="entry name" value="Sec-metab_biosynth-assoc"/>
</dbReference>
<dbReference type="InterPro" id="IPR011008">
    <property type="entry name" value="Dimeric_a/b-barrel"/>
</dbReference>
<dbReference type="InterPro" id="IPR005545">
    <property type="entry name" value="YCII"/>
</dbReference>
<dbReference type="Pfam" id="PF03795">
    <property type="entry name" value="YCII"/>
    <property type="match status" value="1"/>
</dbReference>
<evidence type="ECO:0000313" key="2">
    <source>
        <dbReference type="EMBL" id="CAE0557681.1"/>
    </source>
</evidence>
<accession>A0A6U9D208</accession>
<name>A0A6U9D208_EMIHU</name>
<sequence length="251" mass="27406">MLRNAHRAISNAARRPELRRTPQVLARRAFCAPVAVRPLHLLLYHYTEDADVKREPHRARHLAAARAAEARGDLLLGGALSQPLDGAVLVFADGAAAEEFAAGDPYVAEGIVETWTVREWSAVAGSLLQHVPPPPPFPSYEWQRFADGVAVPAGLEVELPLDGRPGRARIPPCWQLDVWVDEARGFWRGEVRRETTVGELRSLAARHAGCSSEAVTLRLDGAPLDDDAATAEQIDLFGRKGALEVLVEEAR</sequence>
<evidence type="ECO:0000259" key="1">
    <source>
        <dbReference type="Pfam" id="PF03795"/>
    </source>
</evidence>
<gene>
    <name evidence="2" type="ORF">EHUX00137_LOCUS22530</name>
</gene>
<protein>
    <recommendedName>
        <fullName evidence="1">YCII-related domain-containing protein</fullName>
    </recommendedName>
</protein>
<dbReference type="PANTHER" id="PTHR33606:SF3">
    <property type="entry name" value="PROTEIN YCII"/>
    <property type="match status" value="1"/>
</dbReference>
<dbReference type="PANTHER" id="PTHR33606">
    <property type="entry name" value="PROTEIN YCII"/>
    <property type="match status" value="1"/>
</dbReference>
<dbReference type="EMBL" id="HBIR01029139">
    <property type="protein sequence ID" value="CAE0557681.1"/>
    <property type="molecule type" value="Transcribed_RNA"/>
</dbReference>
<organism evidence="2">
    <name type="scientific">Emiliania huxleyi</name>
    <name type="common">Coccolithophore</name>
    <name type="synonym">Pontosphaera huxleyi</name>
    <dbReference type="NCBI Taxonomy" id="2903"/>
    <lineage>
        <taxon>Eukaryota</taxon>
        <taxon>Haptista</taxon>
        <taxon>Haptophyta</taxon>
        <taxon>Prymnesiophyceae</taxon>
        <taxon>Isochrysidales</taxon>
        <taxon>Noelaerhabdaceae</taxon>
        <taxon>Emiliania</taxon>
    </lineage>
</organism>
<feature type="domain" description="YCII-related" evidence="1">
    <location>
        <begin position="40"/>
        <end position="121"/>
    </location>
</feature>
<dbReference type="AlphaFoldDB" id="A0A6U9D208"/>
<reference evidence="2" key="1">
    <citation type="submission" date="2021-01" db="EMBL/GenBank/DDBJ databases">
        <authorList>
            <person name="Corre E."/>
            <person name="Pelletier E."/>
            <person name="Niang G."/>
            <person name="Scheremetjew M."/>
            <person name="Finn R."/>
            <person name="Kale V."/>
            <person name="Holt S."/>
            <person name="Cochrane G."/>
            <person name="Meng A."/>
            <person name="Brown T."/>
            <person name="Cohen L."/>
        </authorList>
    </citation>
    <scope>NUCLEOTIDE SEQUENCE</scope>
    <source>
        <strain evidence="2">379</strain>
    </source>
</reference>